<dbReference type="AlphaFoldDB" id="A0A6M4AWJ4"/>
<dbReference type="InterPro" id="IPR025411">
    <property type="entry name" value="DUF4136"/>
</dbReference>
<feature type="chain" id="PRO_5026915622" evidence="1">
    <location>
        <begin position="24"/>
        <end position="227"/>
    </location>
</feature>
<dbReference type="PROSITE" id="PS51257">
    <property type="entry name" value="PROKAR_LIPOPROTEIN"/>
    <property type="match status" value="1"/>
</dbReference>
<keyword evidence="1" id="KW-0732">Signal</keyword>
<dbReference type="RefSeq" id="WP_169947673.1">
    <property type="nucleotide sequence ID" value="NZ_CP053015.1"/>
</dbReference>
<sequence length="227" mass="24979">MRVTSLVKTAVAALALGALSACATPGFRADVSRFQQMPAPQGQTFAVVSTAGEGQDGLEFQHYAAIVASELTRLGYVPAATAEAAEFRVSLRYGVDNGRERIVRDPGFHDPFWGPGWGYSGFYGRPMIIRTPRGYAWVPGFYDPFLFGPGWSRFNERSYTVYTSHLDLMIRRNETGEPLFEGQAQAVSRDNDLTRLVPNLTAALFTGFPGNNGETVRITLPPPPRQR</sequence>
<reference evidence="3 4" key="1">
    <citation type="submission" date="2020-01" db="EMBL/GenBank/DDBJ databases">
        <title>Sphingomonas sp. strain CSW-10.</title>
        <authorList>
            <person name="Chen W.-M."/>
        </authorList>
    </citation>
    <scope>NUCLEOTIDE SEQUENCE [LARGE SCALE GENOMIC DNA]</scope>
    <source>
        <strain evidence="3 4">CSW-10</strain>
    </source>
</reference>
<feature type="domain" description="DUF4136" evidence="2">
    <location>
        <begin position="39"/>
        <end position="210"/>
    </location>
</feature>
<evidence type="ECO:0000313" key="4">
    <source>
        <dbReference type="Proteomes" id="UP000503018"/>
    </source>
</evidence>
<evidence type="ECO:0000259" key="2">
    <source>
        <dbReference type="Pfam" id="PF13590"/>
    </source>
</evidence>
<gene>
    <name evidence="3" type="ORF">GV829_14115</name>
</gene>
<dbReference type="EMBL" id="CP053015">
    <property type="protein sequence ID" value="QJQ33425.1"/>
    <property type="molecule type" value="Genomic_DNA"/>
</dbReference>
<feature type="signal peptide" evidence="1">
    <location>
        <begin position="1"/>
        <end position="23"/>
    </location>
</feature>
<accession>A0A6M4AWJ4</accession>
<protein>
    <submittedName>
        <fullName evidence="3">DUF4136 domain-containing protein</fullName>
    </submittedName>
</protein>
<dbReference type="Proteomes" id="UP000503018">
    <property type="component" value="Chromosome"/>
</dbReference>
<evidence type="ECO:0000313" key="3">
    <source>
        <dbReference type="EMBL" id="QJQ33425.1"/>
    </source>
</evidence>
<dbReference type="Pfam" id="PF13590">
    <property type="entry name" value="DUF4136"/>
    <property type="match status" value="1"/>
</dbReference>
<name>A0A6M4AWJ4_9SPHN</name>
<proteinExistence type="predicted"/>
<dbReference type="Gene3D" id="3.30.160.670">
    <property type="match status" value="1"/>
</dbReference>
<organism evidence="3 4">
    <name type="scientific">Sphingomonas lacunae</name>
    <dbReference type="NCBI Taxonomy" id="2698828"/>
    <lineage>
        <taxon>Bacteria</taxon>
        <taxon>Pseudomonadati</taxon>
        <taxon>Pseudomonadota</taxon>
        <taxon>Alphaproteobacteria</taxon>
        <taxon>Sphingomonadales</taxon>
        <taxon>Sphingomonadaceae</taxon>
        <taxon>Sphingomonas</taxon>
    </lineage>
</organism>
<dbReference type="KEGG" id="slan:GV829_14115"/>
<keyword evidence="4" id="KW-1185">Reference proteome</keyword>
<evidence type="ECO:0000256" key="1">
    <source>
        <dbReference type="SAM" id="SignalP"/>
    </source>
</evidence>